<keyword evidence="1" id="KW-0812">Transmembrane</keyword>
<evidence type="ECO:0000313" key="2">
    <source>
        <dbReference type="EMBL" id="EFE41184.1"/>
    </source>
</evidence>
<feature type="transmembrane region" description="Helical" evidence="1">
    <location>
        <begin position="62"/>
        <end position="86"/>
    </location>
</feature>
<sequence length="99" mass="10600">MAQERPGNTNGLRSFALIVPYIGDLDVIRAVPCLVDSHHEPDYHQEDSSGDTNRQTGVTAPFFVFFAFFFNWPIAGSAAAALLFLLKPGFAASAGVGAL</sequence>
<gene>
    <name evidence="2" type="ORF">TRV_04133</name>
</gene>
<evidence type="ECO:0000256" key="1">
    <source>
        <dbReference type="SAM" id="Phobius"/>
    </source>
</evidence>
<keyword evidence="1" id="KW-1133">Transmembrane helix</keyword>
<comment type="caution">
    <text evidence="2">The sequence shown here is derived from an EMBL/GenBank/DDBJ whole genome shotgun (WGS) entry which is preliminary data.</text>
</comment>
<reference evidence="3" key="1">
    <citation type="journal article" date="2011" name="Genome Biol.">
        <title>Comparative and functional genomics provide insights into the pathogenicity of dermatophytic fungi.</title>
        <authorList>
            <person name="Burmester A."/>
            <person name="Shelest E."/>
            <person name="Gloeckner G."/>
            <person name="Heddergott C."/>
            <person name="Schindler S."/>
            <person name="Staib P."/>
            <person name="Heidel A."/>
            <person name="Felder M."/>
            <person name="Petzold A."/>
            <person name="Szafranski K."/>
            <person name="Feuermann M."/>
            <person name="Pedruzzi I."/>
            <person name="Priebe S."/>
            <person name="Groth M."/>
            <person name="Winkler R."/>
            <person name="Li W."/>
            <person name="Kniemeyer O."/>
            <person name="Schroeckh V."/>
            <person name="Hertweck C."/>
            <person name="Hube B."/>
            <person name="White T.C."/>
            <person name="Platzer M."/>
            <person name="Guthke R."/>
            <person name="Heitman J."/>
            <person name="Woestemeyer J."/>
            <person name="Zipfel P.F."/>
            <person name="Monod M."/>
            <person name="Brakhage A.A."/>
        </authorList>
    </citation>
    <scope>NUCLEOTIDE SEQUENCE [LARGE SCALE GENOMIC DNA]</scope>
    <source>
        <strain evidence="3">HKI 0517</strain>
    </source>
</reference>
<proteinExistence type="predicted"/>
<dbReference type="RefSeq" id="XP_003021802.1">
    <property type="nucleotide sequence ID" value="XM_003021756.1"/>
</dbReference>
<evidence type="ECO:0000313" key="3">
    <source>
        <dbReference type="Proteomes" id="UP000008383"/>
    </source>
</evidence>
<accession>D4DAI6</accession>
<dbReference type="Proteomes" id="UP000008383">
    <property type="component" value="Unassembled WGS sequence"/>
</dbReference>
<keyword evidence="1" id="KW-0472">Membrane</keyword>
<dbReference type="KEGG" id="tve:TRV_04133"/>
<name>D4DAI6_TRIVH</name>
<dbReference type="EMBL" id="ACYE01000208">
    <property type="protein sequence ID" value="EFE41184.1"/>
    <property type="molecule type" value="Genomic_DNA"/>
</dbReference>
<dbReference type="GeneID" id="9578682"/>
<protein>
    <submittedName>
        <fullName evidence="2">Uncharacterized protein</fullName>
    </submittedName>
</protein>
<organism evidence="2 3">
    <name type="scientific">Trichophyton verrucosum (strain HKI 0517)</name>
    <dbReference type="NCBI Taxonomy" id="663202"/>
    <lineage>
        <taxon>Eukaryota</taxon>
        <taxon>Fungi</taxon>
        <taxon>Dikarya</taxon>
        <taxon>Ascomycota</taxon>
        <taxon>Pezizomycotina</taxon>
        <taxon>Eurotiomycetes</taxon>
        <taxon>Eurotiomycetidae</taxon>
        <taxon>Onygenales</taxon>
        <taxon>Arthrodermataceae</taxon>
        <taxon>Trichophyton</taxon>
    </lineage>
</organism>
<dbReference type="HOGENOM" id="CLU_2322046_0_0_1"/>
<dbReference type="AlphaFoldDB" id="D4DAI6"/>
<keyword evidence="3" id="KW-1185">Reference proteome</keyword>